<dbReference type="RefSeq" id="WP_219797672.1">
    <property type="nucleotide sequence ID" value="NZ_CP080095.1"/>
</dbReference>
<evidence type="ECO:0000313" key="2">
    <source>
        <dbReference type="Proteomes" id="UP000826462"/>
    </source>
</evidence>
<evidence type="ECO:0000313" key="1">
    <source>
        <dbReference type="EMBL" id="QYD68279.1"/>
    </source>
</evidence>
<protein>
    <submittedName>
        <fullName evidence="1">SIR2 family protein</fullName>
    </submittedName>
</protein>
<reference evidence="1 2" key="1">
    <citation type="submission" date="2021-07" db="EMBL/GenBank/DDBJ databases">
        <title>Paraburkholderia edwinii protects Aspergillus sp. from phenazines by acting as a toxin sponge.</title>
        <authorList>
            <person name="Dahlstrom K.M."/>
            <person name="Newman D.K."/>
        </authorList>
    </citation>
    <scope>NUCLEOTIDE SEQUENCE [LARGE SCALE GENOMIC DNA]</scope>
    <source>
        <strain evidence="1 2">Pe01</strain>
    </source>
</reference>
<dbReference type="InterPro" id="IPR011202">
    <property type="entry name" value="UCP014677"/>
</dbReference>
<proteinExistence type="predicted"/>
<dbReference type="PIRSF" id="PIRSF014677">
    <property type="entry name" value="UCP014677"/>
    <property type="match status" value="1"/>
</dbReference>
<dbReference type="InterPro" id="IPR029035">
    <property type="entry name" value="DHS-like_NAD/FAD-binding_dom"/>
</dbReference>
<name>A0ABX8UHD4_9BURK</name>
<gene>
    <name evidence="1" type="ORF">KZJ38_18780</name>
</gene>
<organism evidence="1 2">
    <name type="scientific">Paraburkholderia edwinii</name>
    <dbReference type="NCBI Taxonomy" id="2861782"/>
    <lineage>
        <taxon>Bacteria</taxon>
        <taxon>Pseudomonadati</taxon>
        <taxon>Pseudomonadota</taxon>
        <taxon>Betaproteobacteria</taxon>
        <taxon>Burkholderiales</taxon>
        <taxon>Burkholderiaceae</taxon>
        <taxon>Paraburkholderia</taxon>
    </lineage>
</organism>
<dbReference type="SUPFAM" id="SSF52467">
    <property type="entry name" value="DHS-like NAD/FAD-binding domain"/>
    <property type="match status" value="1"/>
</dbReference>
<keyword evidence="2" id="KW-1185">Reference proteome</keyword>
<sequence length="516" mass="58183">MSLTDQIEAHLRGFASPPYLFVGSGIARRYLGLENWKGLLEKQCELHDLDYGFLSSSANGDLPALASAMAKEFHQKWWKEKKYKDSRDQFSKQASNDESALKFEIAKYITSAGTVTKDAGLLAELELFKQVVVDGIVTTNWDGLLEALFPDYKIYVGQEELLFAQIQGIGEIYKIHGSYDDPNSLVLTSSDYNEFHRRNPYLASKLLTFFVENPIVFLGYSLTDKNILDIIHSVLNCLSPRNVEKLADRLIFVQWDRYSTEDRFERTILSNDGRSLPVFQVTTFDMATVLAALTKIKRRIPAKILRILKQQVFDLVHTTTPNERVYVKDIDDSTDVSAIEVAIGVGIQERLRDKGYTAISRPDIVRDVLFNDGGYLADVIVRDTLPELLKKTPYVPVFKYLQAAQGTPKWDASQIGPRVTKASKKAISDFRPTSVGRRTADAIAAYSKDFASYAKQSDPEMVVNYAGLLPEKALKPQQLHEFLTQNISLMGSPKTNVATNFYKLVCMYDVLKFGSL</sequence>
<dbReference type="Pfam" id="PF13289">
    <property type="entry name" value="SIR2_2"/>
    <property type="match status" value="1"/>
</dbReference>
<dbReference type="Proteomes" id="UP000826462">
    <property type="component" value="Chromosome 1"/>
</dbReference>
<dbReference type="EMBL" id="CP080095">
    <property type="protein sequence ID" value="QYD68279.1"/>
    <property type="molecule type" value="Genomic_DNA"/>
</dbReference>
<accession>A0ABX8UHD4</accession>